<gene>
    <name evidence="16" type="ORF">V0U79_11880</name>
</gene>
<dbReference type="InterPro" id="IPR011782">
    <property type="entry name" value="Pept_S1C_Do"/>
</dbReference>
<dbReference type="PANTHER" id="PTHR22939">
    <property type="entry name" value="SERINE PROTEASE FAMILY S1C HTRA-RELATED"/>
    <property type="match status" value="1"/>
</dbReference>
<keyword evidence="8" id="KW-0677">Repeat</keyword>
<keyword evidence="7 14" id="KW-0732">Signal</keyword>
<dbReference type="GO" id="GO:0016787">
    <property type="term" value="F:hydrolase activity"/>
    <property type="evidence" value="ECO:0007669"/>
    <property type="project" value="UniProtKB-KW"/>
</dbReference>
<keyword evidence="10 16" id="KW-0378">Hydrolase</keyword>
<accession>A0ABU7LUQ3</accession>
<dbReference type="Pfam" id="PF13365">
    <property type="entry name" value="Trypsin_2"/>
    <property type="match status" value="1"/>
</dbReference>
<dbReference type="InterPro" id="IPR001940">
    <property type="entry name" value="Peptidase_S1C"/>
</dbReference>
<keyword evidence="9" id="KW-0574">Periplasm</keyword>
<dbReference type="SUPFAM" id="SSF50494">
    <property type="entry name" value="Trypsin-like serine proteases"/>
    <property type="match status" value="1"/>
</dbReference>
<evidence type="ECO:0000256" key="2">
    <source>
        <dbReference type="ARBA" id="ARBA00004418"/>
    </source>
</evidence>
<reference evidence="16 17" key="1">
    <citation type="submission" date="2024-01" db="EMBL/GenBank/DDBJ databases">
        <title>Hyphobacterium bacterium isolated from marine sediment.</title>
        <authorList>
            <person name="Zhao S."/>
        </authorList>
    </citation>
    <scope>NUCLEOTIDE SEQUENCE [LARGE SCALE GENOMIC DNA]</scope>
    <source>
        <strain evidence="17">HN65</strain>
    </source>
</reference>
<organism evidence="16 17">
    <name type="scientific">Hyphobacterium lacteum</name>
    <dbReference type="NCBI Taxonomy" id="3116575"/>
    <lineage>
        <taxon>Bacteria</taxon>
        <taxon>Pseudomonadati</taxon>
        <taxon>Pseudomonadota</taxon>
        <taxon>Alphaproteobacteria</taxon>
        <taxon>Maricaulales</taxon>
        <taxon>Maricaulaceae</taxon>
        <taxon>Hyphobacterium</taxon>
    </lineage>
</organism>
<evidence type="ECO:0000256" key="11">
    <source>
        <dbReference type="ARBA" id="ARBA00022825"/>
    </source>
</evidence>
<dbReference type="InterPro" id="IPR036034">
    <property type="entry name" value="PDZ_sf"/>
</dbReference>
<dbReference type="Pfam" id="PF13180">
    <property type="entry name" value="PDZ_2"/>
    <property type="match status" value="1"/>
</dbReference>
<dbReference type="Gene3D" id="2.30.42.10">
    <property type="match status" value="2"/>
</dbReference>
<proteinExistence type="inferred from homology"/>
<dbReference type="NCBIfam" id="TIGR02037">
    <property type="entry name" value="degP_htrA_DO"/>
    <property type="match status" value="1"/>
</dbReference>
<dbReference type="PANTHER" id="PTHR22939:SF130">
    <property type="entry name" value="PERIPLASMIC SERINE ENDOPROTEASE DEGP-LIKE-RELATED"/>
    <property type="match status" value="1"/>
</dbReference>
<evidence type="ECO:0000256" key="6">
    <source>
        <dbReference type="ARBA" id="ARBA00022670"/>
    </source>
</evidence>
<dbReference type="PROSITE" id="PS50106">
    <property type="entry name" value="PDZ"/>
    <property type="match status" value="2"/>
</dbReference>
<evidence type="ECO:0000256" key="14">
    <source>
        <dbReference type="SAM" id="SignalP"/>
    </source>
</evidence>
<dbReference type="Gene3D" id="2.40.10.120">
    <property type="match status" value="1"/>
</dbReference>
<evidence type="ECO:0000256" key="7">
    <source>
        <dbReference type="ARBA" id="ARBA00022729"/>
    </source>
</evidence>
<evidence type="ECO:0000259" key="15">
    <source>
        <dbReference type="PROSITE" id="PS50106"/>
    </source>
</evidence>
<sequence length="499" mass="52738">MISSLRLVSVVSAAAASLAFASPMTFAQDTETPRFAAAVPNGAPMSFADLIEEVSPSVVSINARIVAPVPNGQVAPDFDGVPPQFREWFERQFPNQPRQFQTPREGRSLGSGFVISSEGHVVTNNHVVENASEITVTFSNGDEYPAEVMGTDPLTDLALLRVEANDVEFDFVTLDRDPNIRVGDWVVAVGNPFGLGGTATAGIVSATGRELPTNVYNNFLQIDAPINRGNSGGPTFSLDGEVIGVNSQIFSPSGGNVGIGFAIPSEVAARIVDQLMNDGRVARGWLGVQIQNVTADIAESLGMEEPRGAIVSSIVAGGPADRAGFRRMDVITAVNGEEIDGSAALTRRVGSFAAGEDVTFNVIRDEDEIVVRATLGDRPGEEDLNGMQSVEDEDVAEVNFFGMQVRPADETVMERLGVNGMNGAATGLVVVDLDPAGEAAQKGLRPGDVIREAGGETLETVDDFRAAINEARRDGRSAILLLVQGAAGQRYVALQLERA</sequence>
<keyword evidence="11" id="KW-0720">Serine protease</keyword>
<evidence type="ECO:0000256" key="13">
    <source>
        <dbReference type="ARBA" id="ARBA00032850"/>
    </source>
</evidence>
<evidence type="ECO:0000256" key="12">
    <source>
        <dbReference type="ARBA" id="ARBA00023016"/>
    </source>
</evidence>
<evidence type="ECO:0000256" key="9">
    <source>
        <dbReference type="ARBA" id="ARBA00022764"/>
    </source>
</evidence>
<feature type="domain" description="PDZ" evidence="15">
    <location>
        <begin position="275"/>
        <end position="366"/>
    </location>
</feature>
<evidence type="ECO:0000313" key="16">
    <source>
        <dbReference type="EMBL" id="MEE2527069.1"/>
    </source>
</evidence>
<dbReference type="InterPro" id="IPR009003">
    <property type="entry name" value="Peptidase_S1_PA"/>
</dbReference>
<protein>
    <recommendedName>
        <fullName evidence="5">Probable periplasmic serine endoprotease DegP-like</fullName>
        <ecNumber evidence="4">3.4.21.107</ecNumber>
    </recommendedName>
    <alternativeName>
        <fullName evidence="13">Protease Do</fullName>
    </alternativeName>
</protein>
<comment type="catalytic activity">
    <reaction evidence="1">
        <text>Acts on substrates that are at least partially unfolded. The cleavage site P1 residue is normally between a pair of hydrophobic residues, such as Val-|-Val.</text>
        <dbReference type="EC" id="3.4.21.107"/>
    </reaction>
</comment>
<keyword evidence="12" id="KW-0346">Stress response</keyword>
<dbReference type="CDD" id="cd10839">
    <property type="entry name" value="cpPDZ1_DegP-like"/>
    <property type="match status" value="1"/>
</dbReference>
<evidence type="ECO:0000256" key="8">
    <source>
        <dbReference type="ARBA" id="ARBA00022737"/>
    </source>
</evidence>
<evidence type="ECO:0000256" key="5">
    <source>
        <dbReference type="ARBA" id="ARBA00013958"/>
    </source>
</evidence>
<name>A0ABU7LUQ3_9PROT</name>
<feature type="domain" description="PDZ" evidence="15">
    <location>
        <begin position="402"/>
        <end position="459"/>
    </location>
</feature>
<dbReference type="SUPFAM" id="SSF50156">
    <property type="entry name" value="PDZ domain-like"/>
    <property type="match status" value="2"/>
</dbReference>
<dbReference type="RefSeq" id="WP_330199733.1">
    <property type="nucleotide sequence ID" value="NZ_JAZDRP010000008.1"/>
</dbReference>
<dbReference type="EMBL" id="JAZDRP010000008">
    <property type="protein sequence ID" value="MEE2527069.1"/>
    <property type="molecule type" value="Genomic_DNA"/>
</dbReference>
<keyword evidence="17" id="KW-1185">Reference proteome</keyword>
<evidence type="ECO:0000256" key="1">
    <source>
        <dbReference type="ARBA" id="ARBA00001772"/>
    </source>
</evidence>
<comment type="subcellular location">
    <subcellularLocation>
        <location evidence="2">Periplasm</location>
    </subcellularLocation>
</comment>
<evidence type="ECO:0000256" key="10">
    <source>
        <dbReference type="ARBA" id="ARBA00022801"/>
    </source>
</evidence>
<dbReference type="Proteomes" id="UP001354971">
    <property type="component" value="Unassembled WGS sequence"/>
</dbReference>
<evidence type="ECO:0000313" key="17">
    <source>
        <dbReference type="Proteomes" id="UP001354971"/>
    </source>
</evidence>
<comment type="caution">
    <text evidence="16">The sequence shown here is derived from an EMBL/GenBank/DDBJ whole genome shotgun (WGS) entry which is preliminary data.</text>
</comment>
<feature type="chain" id="PRO_5045765858" description="Probable periplasmic serine endoprotease DegP-like" evidence="14">
    <location>
        <begin position="28"/>
        <end position="499"/>
    </location>
</feature>
<dbReference type="SMART" id="SM00228">
    <property type="entry name" value="PDZ"/>
    <property type="match status" value="2"/>
</dbReference>
<dbReference type="PRINTS" id="PR00834">
    <property type="entry name" value="PROTEASES2C"/>
</dbReference>
<evidence type="ECO:0000256" key="3">
    <source>
        <dbReference type="ARBA" id="ARBA00010541"/>
    </source>
</evidence>
<keyword evidence="6" id="KW-0645">Protease</keyword>
<dbReference type="InterPro" id="IPR001478">
    <property type="entry name" value="PDZ"/>
</dbReference>
<feature type="signal peptide" evidence="14">
    <location>
        <begin position="1"/>
        <end position="27"/>
    </location>
</feature>
<dbReference type="EC" id="3.4.21.107" evidence="4"/>
<comment type="similarity">
    <text evidence="3">Belongs to the peptidase S1C family.</text>
</comment>
<evidence type="ECO:0000256" key="4">
    <source>
        <dbReference type="ARBA" id="ARBA00013035"/>
    </source>
</evidence>